<feature type="site" description="Lowers pKa of active site Tyr" evidence="4">
    <location>
        <position position="80"/>
    </location>
</feature>
<accession>A0A9N8Z796</accession>
<dbReference type="OrthoDB" id="416253at2759"/>
<reference evidence="6" key="1">
    <citation type="submission" date="2021-06" db="EMBL/GenBank/DDBJ databases">
        <authorList>
            <person name="Kallberg Y."/>
            <person name="Tangrot J."/>
            <person name="Rosling A."/>
        </authorList>
    </citation>
    <scope>NUCLEOTIDE SEQUENCE</scope>
    <source>
        <strain evidence="6">MA453B</strain>
    </source>
</reference>
<dbReference type="Pfam" id="PF00248">
    <property type="entry name" value="Aldo_ket_red"/>
    <property type="match status" value="1"/>
</dbReference>
<dbReference type="PIRSF" id="PIRSF000097">
    <property type="entry name" value="AKR"/>
    <property type="match status" value="1"/>
</dbReference>
<proteinExistence type="predicted"/>
<dbReference type="PROSITE" id="PS00062">
    <property type="entry name" value="ALDOKETO_REDUCTASE_2"/>
    <property type="match status" value="1"/>
</dbReference>
<evidence type="ECO:0000313" key="7">
    <source>
        <dbReference type="Proteomes" id="UP000789405"/>
    </source>
</evidence>
<dbReference type="Proteomes" id="UP000789405">
    <property type="component" value="Unassembled WGS sequence"/>
</dbReference>
<organism evidence="6 7">
    <name type="scientific">Dentiscutata erythropus</name>
    <dbReference type="NCBI Taxonomy" id="1348616"/>
    <lineage>
        <taxon>Eukaryota</taxon>
        <taxon>Fungi</taxon>
        <taxon>Fungi incertae sedis</taxon>
        <taxon>Mucoromycota</taxon>
        <taxon>Glomeromycotina</taxon>
        <taxon>Glomeromycetes</taxon>
        <taxon>Diversisporales</taxon>
        <taxon>Gigasporaceae</taxon>
        <taxon>Dentiscutata</taxon>
    </lineage>
</organism>
<dbReference type="PANTHER" id="PTHR43827:SF13">
    <property type="entry name" value="ALDO_KETO REDUCTASE FAMILY PROTEIN"/>
    <property type="match status" value="1"/>
</dbReference>
<dbReference type="AlphaFoldDB" id="A0A9N8Z796"/>
<dbReference type="PRINTS" id="PR00069">
    <property type="entry name" value="ALDKETRDTASE"/>
</dbReference>
<gene>
    <name evidence="6" type="ORF">DERYTH_LOCUS1431</name>
</gene>
<comment type="caution">
    <text evidence="6">The sequence shown here is derived from an EMBL/GenBank/DDBJ whole genome shotgun (WGS) entry which is preliminary data.</text>
</comment>
<dbReference type="EMBL" id="CAJVPY010000399">
    <property type="protein sequence ID" value="CAG8470477.1"/>
    <property type="molecule type" value="Genomic_DNA"/>
</dbReference>
<name>A0A9N8Z796_9GLOM</name>
<keyword evidence="1" id="KW-0560">Oxidoreductase</keyword>
<dbReference type="PROSITE" id="PS00798">
    <property type="entry name" value="ALDOKETO_REDUCTASE_1"/>
    <property type="match status" value="1"/>
</dbReference>
<protein>
    <submittedName>
        <fullName evidence="6">24225_t:CDS:1</fullName>
    </submittedName>
</protein>
<dbReference type="InterPro" id="IPR020471">
    <property type="entry name" value="AKR"/>
</dbReference>
<dbReference type="GO" id="GO:0016616">
    <property type="term" value="F:oxidoreductase activity, acting on the CH-OH group of donors, NAD or NADP as acceptor"/>
    <property type="evidence" value="ECO:0007669"/>
    <property type="project" value="UniProtKB-ARBA"/>
</dbReference>
<evidence type="ECO:0000256" key="3">
    <source>
        <dbReference type="PIRSR" id="PIRSR000097-2"/>
    </source>
</evidence>
<keyword evidence="7" id="KW-1185">Reference proteome</keyword>
<evidence type="ECO:0000256" key="2">
    <source>
        <dbReference type="PIRSR" id="PIRSR000097-1"/>
    </source>
</evidence>
<evidence type="ECO:0000256" key="4">
    <source>
        <dbReference type="PIRSR" id="PIRSR000097-3"/>
    </source>
</evidence>
<dbReference type="SUPFAM" id="SSF51430">
    <property type="entry name" value="NAD(P)-linked oxidoreductase"/>
    <property type="match status" value="1"/>
</dbReference>
<feature type="active site" description="Proton donor" evidence="2">
    <location>
        <position position="55"/>
    </location>
</feature>
<evidence type="ECO:0000313" key="6">
    <source>
        <dbReference type="EMBL" id="CAG8470477.1"/>
    </source>
</evidence>
<dbReference type="InterPro" id="IPR036812">
    <property type="entry name" value="NAD(P)_OxRdtase_dom_sf"/>
</dbReference>
<dbReference type="Gene3D" id="3.20.20.100">
    <property type="entry name" value="NADP-dependent oxidoreductase domain"/>
    <property type="match status" value="1"/>
</dbReference>
<dbReference type="InterPro" id="IPR023210">
    <property type="entry name" value="NADP_OxRdtase_dom"/>
</dbReference>
<evidence type="ECO:0000259" key="5">
    <source>
        <dbReference type="Pfam" id="PF00248"/>
    </source>
</evidence>
<sequence length="304" mass="34214">MSQRLSLSSTITLNNGIGMGGIGSGTEAPQGEITQNVILWAIESGYRHIDTAPRYGNEEDIGIGIIKSGIPRDQLFITTKIWDDGEACSYDLYLNLYHFYTINFNVDADQGYESTLMAAETSLSKLQTSYIDLLLIHSPRPGPQKRIESYRALQELVKRGSVRSIGVSNYGVKHLKELIDTNPEIMPAVNQIEIHPWNNRKEIISYCAEHKIIVEAFSPLTRGKKLNDSVLVNIAEKYNKSSAQVLIRWCLQNNFIVLPKSTNKTRIADNTIVYDFVIEEEDMNILDNLDEHFVASSWDPATSD</sequence>
<evidence type="ECO:0000256" key="1">
    <source>
        <dbReference type="ARBA" id="ARBA00023002"/>
    </source>
</evidence>
<dbReference type="PANTHER" id="PTHR43827">
    <property type="entry name" value="2,5-DIKETO-D-GLUCONIC ACID REDUCTASE"/>
    <property type="match status" value="1"/>
</dbReference>
<dbReference type="FunFam" id="3.20.20.100:FF:000002">
    <property type="entry name" value="2,5-diketo-D-gluconic acid reductase A"/>
    <property type="match status" value="1"/>
</dbReference>
<feature type="binding site" evidence="3">
    <location>
        <position position="137"/>
    </location>
    <ligand>
        <name>substrate</name>
    </ligand>
</feature>
<dbReference type="InterPro" id="IPR018170">
    <property type="entry name" value="Aldo/ket_reductase_CS"/>
</dbReference>
<feature type="domain" description="NADP-dependent oxidoreductase" evidence="5">
    <location>
        <begin position="16"/>
        <end position="290"/>
    </location>
</feature>
<dbReference type="CDD" id="cd19071">
    <property type="entry name" value="AKR_AKR1-5-like"/>
    <property type="match status" value="1"/>
</dbReference>